<proteinExistence type="predicted"/>
<comment type="function">
    <text evidence="1">Involved in a late step of protoheme IX synthesis.</text>
</comment>
<gene>
    <name evidence="13" type="ORF">HC248_00767</name>
</gene>
<organism evidence="13 14">
    <name type="scientific">Polaromonas vacuolata</name>
    <dbReference type="NCBI Taxonomy" id="37448"/>
    <lineage>
        <taxon>Bacteria</taxon>
        <taxon>Pseudomonadati</taxon>
        <taxon>Pseudomonadota</taxon>
        <taxon>Betaproteobacteria</taxon>
        <taxon>Burkholderiales</taxon>
        <taxon>Comamonadaceae</taxon>
        <taxon>Polaromonas</taxon>
    </lineage>
</organism>
<sequence>MRAAFWLLALFAVATASALFAGNNQAMVTLFWPPHRIDISFNFAVLLLVSLFLLLYVAIRAMSAVVSLPTEARRWRAQQKERAMYGELMDALAHLLAGRYIRAAKSAKNALAQESGLMYLVDHGDLIGPAIGHKLGRSNQLRALAHLLLAESAQSLQNSALRDQHLSLALSSSAPRNAQDVREGVQLRAARWALDDQDADAALDMLSQLPQGVARRTLSLRLKLRAARLARQTAQALETARLLSKHRAFSAAAAQSLVRGLALELLNEAHDPAQLKQAWASLDDSERAMPELAVHAALRLMALHGDARTALVWLLQIWDRLVQPRSAISEVVRVKAITVLEQCFESLDAAWLARIESAQRALPNDGNLQYLAGMTFLSRQLWGKAKQLLQQSSSNLQDKGLQRKAWLALATLAEQREDLAAAAEAYKRAALI</sequence>
<dbReference type="AlphaFoldDB" id="A0A6H2H6U5"/>
<evidence type="ECO:0000256" key="6">
    <source>
        <dbReference type="ARBA" id="ARBA00022692"/>
    </source>
</evidence>
<evidence type="ECO:0000256" key="1">
    <source>
        <dbReference type="ARBA" id="ARBA00002962"/>
    </source>
</evidence>
<protein>
    <recommendedName>
        <fullName evidence="12">HemY N-terminal domain-containing protein</fullName>
    </recommendedName>
</protein>
<evidence type="ECO:0000256" key="7">
    <source>
        <dbReference type="ARBA" id="ARBA00022989"/>
    </source>
</evidence>
<comment type="pathway">
    <text evidence="3">Porphyrin-containing compound metabolism; protoheme biosynthesis.</text>
</comment>
<dbReference type="Proteomes" id="UP000502041">
    <property type="component" value="Chromosome"/>
</dbReference>
<dbReference type="InterPro" id="IPR011990">
    <property type="entry name" value="TPR-like_helical_dom_sf"/>
</dbReference>
<evidence type="ECO:0000256" key="11">
    <source>
        <dbReference type="SAM" id="SignalP"/>
    </source>
</evidence>
<evidence type="ECO:0000256" key="8">
    <source>
        <dbReference type="ARBA" id="ARBA00023136"/>
    </source>
</evidence>
<dbReference type="KEGG" id="pvac:HC248_00767"/>
<keyword evidence="9" id="KW-0627">Porphyrin biosynthesis</keyword>
<keyword evidence="5" id="KW-0997">Cell inner membrane</keyword>
<evidence type="ECO:0000256" key="2">
    <source>
        <dbReference type="ARBA" id="ARBA00004429"/>
    </source>
</evidence>
<dbReference type="EMBL" id="CP051461">
    <property type="protein sequence ID" value="QJC55487.1"/>
    <property type="molecule type" value="Genomic_DNA"/>
</dbReference>
<dbReference type="InterPro" id="IPR010817">
    <property type="entry name" value="HemY_N"/>
</dbReference>
<keyword evidence="6 10" id="KW-0812">Transmembrane</keyword>
<dbReference type="InterPro" id="IPR005254">
    <property type="entry name" value="Heme_biosyn_assoc_TPR_pro"/>
</dbReference>
<keyword evidence="11" id="KW-0732">Signal</keyword>
<dbReference type="RefSeq" id="WP_168921348.1">
    <property type="nucleotide sequence ID" value="NZ_CP051461.1"/>
</dbReference>
<accession>A0A6H2H6U5</accession>
<evidence type="ECO:0000313" key="13">
    <source>
        <dbReference type="EMBL" id="QJC55487.1"/>
    </source>
</evidence>
<feature type="domain" description="HemY N-terminal" evidence="12">
    <location>
        <begin position="28"/>
        <end position="114"/>
    </location>
</feature>
<feature type="chain" id="PRO_5026088205" description="HemY N-terminal domain-containing protein" evidence="11">
    <location>
        <begin position="22"/>
        <end position="432"/>
    </location>
</feature>
<evidence type="ECO:0000259" key="12">
    <source>
        <dbReference type="Pfam" id="PF07219"/>
    </source>
</evidence>
<dbReference type="UniPathway" id="UPA00252"/>
<evidence type="ECO:0000256" key="5">
    <source>
        <dbReference type="ARBA" id="ARBA00022519"/>
    </source>
</evidence>
<reference evidence="13 14" key="1">
    <citation type="submission" date="2020-04" db="EMBL/GenBank/DDBJ databases">
        <title>Complete genome of a Psychrophilic, Marine, Gas Vacuolate Bacterium Polaromonas vacuolata KCTC 22033T.</title>
        <authorList>
            <person name="Hwang K."/>
            <person name="Kim K.M."/>
        </authorList>
    </citation>
    <scope>NUCLEOTIDE SEQUENCE [LARGE SCALE GENOMIC DNA]</scope>
    <source>
        <strain evidence="13 14">KCTC 22033</strain>
    </source>
</reference>
<dbReference type="GO" id="GO:0005886">
    <property type="term" value="C:plasma membrane"/>
    <property type="evidence" value="ECO:0007669"/>
    <property type="project" value="UniProtKB-SubCell"/>
</dbReference>
<dbReference type="GO" id="GO:0006779">
    <property type="term" value="P:porphyrin-containing compound biosynthetic process"/>
    <property type="evidence" value="ECO:0007669"/>
    <property type="project" value="UniProtKB-KW"/>
</dbReference>
<comment type="subcellular location">
    <subcellularLocation>
        <location evidence="2">Cell inner membrane</location>
        <topology evidence="2">Multi-pass membrane protein</topology>
    </subcellularLocation>
</comment>
<dbReference type="GO" id="GO:0042168">
    <property type="term" value="P:heme metabolic process"/>
    <property type="evidence" value="ECO:0007669"/>
    <property type="project" value="InterPro"/>
</dbReference>
<feature type="transmembrane region" description="Helical" evidence="10">
    <location>
        <begin position="45"/>
        <end position="68"/>
    </location>
</feature>
<name>A0A6H2H6U5_9BURK</name>
<dbReference type="SUPFAM" id="SSF48452">
    <property type="entry name" value="TPR-like"/>
    <property type="match status" value="1"/>
</dbReference>
<keyword evidence="4" id="KW-1003">Cell membrane</keyword>
<evidence type="ECO:0000256" key="4">
    <source>
        <dbReference type="ARBA" id="ARBA00022475"/>
    </source>
</evidence>
<evidence type="ECO:0000313" key="14">
    <source>
        <dbReference type="Proteomes" id="UP000502041"/>
    </source>
</evidence>
<evidence type="ECO:0000256" key="10">
    <source>
        <dbReference type="SAM" id="Phobius"/>
    </source>
</evidence>
<evidence type="ECO:0000256" key="9">
    <source>
        <dbReference type="ARBA" id="ARBA00023244"/>
    </source>
</evidence>
<dbReference type="Pfam" id="PF07219">
    <property type="entry name" value="HemY_N"/>
    <property type="match status" value="1"/>
</dbReference>
<dbReference type="NCBIfam" id="TIGR00540">
    <property type="entry name" value="TPR_hemY_coli"/>
    <property type="match status" value="1"/>
</dbReference>
<keyword evidence="14" id="KW-1185">Reference proteome</keyword>
<keyword evidence="7 10" id="KW-1133">Transmembrane helix</keyword>
<feature type="signal peptide" evidence="11">
    <location>
        <begin position="1"/>
        <end position="21"/>
    </location>
</feature>
<keyword evidence="8 10" id="KW-0472">Membrane</keyword>
<evidence type="ECO:0000256" key="3">
    <source>
        <dbReference type="ARBA" id="ARBA00004744"/>
    </source>
</evidence>